<keyword evidence="3" id="KW-1185">Reference proteome</keyword>
<accession>A0ABU2G1C3</accession>
<dbReference type="PANTHER" id="PTHR22916">
    <property type="entry name" value="GLYCOSYLTRANSFERASE"/>
    <property type="match status" value="1"/>
</dbReference>
<sequence length="321" mass="36081">MSRTDSRADDPLVTVIITTYDRPTYLRTAVETVSDQEYAPVELIVVDDCSEVPASEALDGVSPDVHSFEIRRHSENRGANAARNTGVEAATGEYIAFLDDDDRWDPEKLSKQVARFRTAGDDVGLVYVGRKGEMDGNVRDVVIPDPVDGDVTKAVLCRNVVGTQSAVMVRSDLAKETPFDERFKRWADLEWYVALSTKCEFEPIGEALVTYEYDAHNRISDDYDNLLESYGLFVEKYRDLAAEYGPLFERKMLGWTAYRVGSASINDRNYEVARRFFLKAVQHYPFEPTFLLYAGVTLGGRTTHRLAQVANRFVAGSSVPE</sequence>
<name>A0ABU2G1C3_9EURY</name>
<dbReference type="InterPro" id="IPR029044">
    <property type="entry name" value="Nucleotide-diphossugar_trans"/>
</dbReference>
<dbReference type="SUPFAM" id="SSF53448">
    <property type="entry name" value="Nucleotide-diphospho-sugar transferases"/>
    <property type="match status" value="1"/>
</dbReference>
<evidence type="ECO:0000313" key="3">
    <source>
        <dbReference type="Proteomes" id="UP001254813"/>
    </source>
</evidence>
<evidence type="ECO:0000259" key="1">
    <source>
        <dbReference type="Pfam" id="PF00535"/>
    </source>
</evidence>
<dbReference type="RefSeq" id="WP_310928131.1">
    <property type="nucleotide sequence ID" value="NZ_JAMQOQ010000002.1"/>
</dbReference>
<evidence type="ECO:0000313" key="2">
    <source>
        <dbReference type="EMBL" id="MDS0294291.1"/>
    </source>
</evidence>
<reference evidence="2 3" key="1">
    <citation type="submission" date="2022-06" db="EMBL/GenBank/DDBJ databases">
        <title>Halogeometricum sp. a new haloarchaeum isolate from saline soil.</title>
        <authorList>
            <person name="Strakova D."/>
            <person name="Galisteo C."/>
            <person name="Sanchez-Porro C."/>
            <person name="Ventosa A."/>
        </authorList>
    </citation>
    <scope>NUCLEOTIDE SEQUENCE [LARGE SCALE GENOMIC DNA]</scope>
    <source>
        <strain evidence="3">S3BR25-2</strain>
    </source>
</reference>
<feature type="domain" description="Glycosyltransferase 2-like" evidence="1">
    <location>
        <begin position="14"/>
        <end position="126"/>
    </location>
</feature>
<gene>
    <name evidence="2" type="ORF">NDI79_08915</name>
</gene>
<dbReference type="InterPro" id="IPR001173">
    <property type="entry name" value="Glyco_trans_2-like"/>
</dbReference>
<dbReference type="Proteomes" id="UP001254813">
    <property type="component" value="Unassembled WGS sequence"/>
</dbReference>
<organism evidence="2 3">
    <name type="scientific">Halogeometricum luteum</name>
    <dbReference type="NCBI Taxonomy" id="2950537"/>
    <lineage>
        <taxon>Archaea</taxon>
        <taxon>Methanobacteriati</taxon>
        <taxon>Methanobacteriota</taxon>
        <taxon>Stenosarchaea group</taxon>
        <taxon>Halobacteria</taxon>
        <taxon>Halobacteriales</taxon>
        <taxon>Haloferacaceae</taxon>
        <taxon>Halogeometricum</taxon>
    </lineage>
</organism>
<proteinExistence type="predicted"/>
<dbReference type="EMBL" id="JAMQOQ010000002">
    <property type="protein sequence ID" value="MDS0294291.1"/>
    <property type="molecule type" value="Genomic_DNA"/>
</dbReference>
<dbReference type="PANTHER" id="PTHR22916:SF3">
    <property type="entry name" value="UDP-GLCNAC:BETAGAL BETA-1,3-N-ACETYLGLUCOSAMINYLTRANSFERASE-LIKE PROTEIN 1"/>
    <property type="match status" value="1"/>
</dbReference>
<dbReference type="CDD" id="cd00761">
    <property type="entry name" value="Glyco_tranf_GTA_type"/>
    <property type="match status" value="1"/>
</dbReference>
<comment type="caution">
    <text evidence="2">The sequence shown here is derived from an EMBL/GenBank/DDBJ whole genome shotgun (WGS) entry which is preliminary data.</text>
</comment>
<protein>
    <submittedName>
        <fullName evidence="2">Glycosyltransferase family 2 protein</fullName>
    </submittedName>
</protein>
<dbReference type="Pfam" id="PF00535">
    <property type="entry name" value="Glycos_transf_2"/>
    <property type="match status" value="1"/>
</dbReference>
<dbReference type="Gene3D" id="3.90.550.10">
    <property type="entry name" value="Spore Coat Polysaccharide Biosynthesis Protein SpsA, Chain A"/>
    <property type="match status" value="1"/>
</dbReference>